<comment type="caution">
    <text evidence="2">The sequence shown here is derived from an EMBL/GenBank/DDBJ whole genome shotgun (WGS) entry which is preliminary data.</text>
</comment>
<organism evidence="2 3">
    <name type="scientific">Brevibacillus agri</name>
    <dbReference type="NCBI Taxonomy" id="51101"/>
    <lineage>
        <taxon>Bacteria</taxon>
        <taxon>Bacillati</taxon>
        <taxon>Bacillota</taxon>
        <taxon>Bacilli</taxon>
        <taxon>Bacillales</taxon>
        <taxon>Paenibacillaceae</taxon>
        <taxon>Brevibacillus</taxon>
    </lineage>
</organism>
<dbReference type="RefSeq" id="WP_005828490.1">
    <property type="nucleotide sequence ID" value="NZ_BJOD01000025.1"/>
</dbReference>
<evidence type="ECO:0000313" key="2">
    <source>
        <dbReference type="EMBL" id="RNB60003.1"/>
    </source>
</evidence>
<protein>
    <submittedName>
        <fullName evidence="2">DUF3892 domain-containing protein</fullName>
    </submittedName>
</protein>
<evidence type="ECO:0000313" key="1">
    <source>
        <dbReference type="EMBL" id="GED26546.1"/>
    </source>
</evidence>
<accession>A0A3M8B9J0</accession>
<dbReference type="Pfam" id="PF13031">
    <property type="entry name" value="DUF3892"/>
    <property type="match status" value="1"/>
</dbReference>
<dbReference type="AlphaFoldDB" id="A0A3M8B9J0"/>
<dbReference type="EMBL" id="RHHN01000010">
    <property type="protein sequence ID" value="RNB60003.1"/>
    <property type="molecule type" value="Genomic_DNA"/>
</dbReference>
<gene>
    <name evidence="1" type="ORF">BAG01nite_26480</name>
    <name evidence="2" type="ORF">EB820_03275</name>
</gene>
<evidence type="ECO:0000313" key="3">
    <source>
        <dbReference type="Proteomes" id="UP000276178"/>
    </source>
</evidence>
<dbReference type="Proteomes" id="UP000276178">
    <property type="component" value="Unassembled WGS sequence"/>
</dbReference>
<reference evidence="2 3" key="1">
    <citation type="submission" date="2018-10" db="EMBL/GenBank/DDBJ databases">
        <title>Phylogenomics of Brevibacillus.</title>
        <authorList>
            <person name="Dunlap C."/>
        </authorList>
    </citation>
    <scope>NUCLEOTIDE SEQUENCE [LARGE SCALE GENOMIC DNA]</scope>
    <source>
        <strain evidence="2 3">NRRL NRS 1219</strain>
    </source>
</reference>
<keyword evidence="4" id="KW-1185">Reference proteome</keyword>
<evidence type="ECO:0000313" key="4">
    <source>
        <dbReference type="Proteomes" id="UP000317180"/>
    </source>
</evidence>
<reference evidence="1 4" key="2">
    <citation type="submission" date="2019-06" db="EMBL/GenBank/DDBJ databases">
        <title>Whole genome shotgun sequence of Brevibacillus agri NBRC 15538.</title>
        <authorList>
            <person name="Hosoyama A."/>
            <person name="Uohara A."/>
            <person name="Ohji S."/>
            <person name="Ichikawa N."/>
        </authorList>
    </citation>
    <scope>NUCLEOTIDE SEQUENCE [LARGE SCALE GENOMIC DNA]</scope>
    <source>
        <strain evidence="1 4">NBRC 15538</strain>
    </source>
</reference>
<dbReference type="Proteomes" id="UP000317180">
    <property type="component" value="Unassembled WGS sequence"/>
</dbReference>
<name>A0A3M8B9J0_9BACL</name>
<dbReference type="EMBL" id="BJOD01000025">
    <property type="protein sequence ID" value="GED26546.1"/>
    <property type="molecule type" value="Genomic_DNA"/>
</dbReference>
<dbReference type="InterPro" id="IPR024997">
    <property type="entry name" value="DUF3892"/>
</dbReference>
<dbReference type="GeneID" id="82810595"/>
<sequence>MSEKSFEQIYADYKAAGEQQALQESAGAKRVLSPDSDKERIVAVRKNDDGDLIAFKTSSGRELDYVTALQEAKAGQLAHVDVFHKYGRDILRSEPDGIKENNLDQLPIF</sequence>
<dbReference type="OrthoDB" id="1647761at2"/>
<proteinExistence type="predicted"/>